<feature type="signal peptide" evidence="15">
    <location>
        <begin position="1"/>
        <end position="22"/>
    </location>
</feature>
<comment type="caution">
    <text evidence="19">The sequence shown here is derived from an EMBL/GenBank/DDBJ whole genome shotgun (WGS) entry which is preliminary data.</text>
</comment>
<dbReference type="EC" id="2.7.11.1" evidence="13"/>
<dbReference type="CDD" id="cd14066">
    <property type="entry name" value="STKc_IRAK"/>
    <property type="match status" value="1"/>
</dbReference>
<dbReference type="InterPro" id="IPR000858">
    <property type="entry name" value="S_locus_glycoprot_dom"/>
</dbReference>
<dbReference type="SUPFAM" id="SSF56112">
    <property type="entry name" value="Protein kinase-like (PK-like)"/>
    <property type="match status" value="1"/>
</dbReference>
<protein>
    <recommendedName>
        <fullName evidence="13">Receptor-like serine/threonine-protein kinase</fullName>
        <ecNumber evidence="13">2.7.11.1</ecNumber>
    </recommendedName>
</protein>
<proteinExistence type="inferred from homology"/>
<dbReference type="InterPro" id="IPR000719">
    <property type="entry name" value="Prot_kinase_dom"/>
</dbReference>
<comment type="catalytic activity">
    <reaction evidence="12 13">
        <text>L-seryl-[protein] + ATP = O-phospho-L-seryl-[protein] + ADP + H(+)</text>
        <dbReference type="Rhea" id="RHEA:17989"/>
        <dbReference type="Rhea" id="RHEA-COMP:9863"/>
        <dbReference type="Rhea" id="RHEA-COMP:11604"/>
        <dbReference type="ChEBI" id="CHEBI:15378"/>
        <dbReference type="ChEBI" id="CHEBI:29999"/>
        <dbReference type="ChEBI" id="CHEBI:30616"/>
        <dbReference type="ChEBI" id="CHEBI:83421"/>
        <dbReference type="ChEBI" id="CHEBI:456216"/>
        <dbReference type="EC" id="2.7.11.1"/>
    </reaction>
</comment>
<evidence type="ECO:0000256" key="12">
    <source>
        <dbReference type="ARBA" id="ARBA00048679"/>
    </source>
</evidence>
<dbReference type="GO" id="GO:0005524">
    <property type="term" value="F:ATP binding"/>
    <property type="evidence" value="ECO:0007669"/>
    <property type="project" value="UniProtKB-KW"/>
</dbReference>
<organism evidence="19 20">
    <name type="scientific">Psophocarpus tetragonolobus</name>
    <name type="common">Winged bean</name>
    <name type="synonym">Dolichos tetragonolobus</name>
    <dbReference type="NCBI Taxonomy" id="3891"/>
    <lineage>
        <taxon>Eukaryota</taxon>
        <taxon>Viridiplantae</taxon>
        <taxon>Streptophyta</taxon>
        <taxon>Embryophyta</taxon>
        <taxon>Tracheophyta</taxon>
        <taxon>Spermatophyta</taxon>
        <taxon>Magnoliopsida</taxon>
        <taxon>eudicotyledons</taxon>
        <taxon>Gunneridae</taxon>
        <taxon>Pentapetalae</taxon>
        <taxon>rosids</taxon>
        <taxon>fabids</taxon>
        <taxon>Fabales</taxon>
        <taxon>Fabaceae</taxon>
        <taxon>Papilionoideae</taxon>
        <taxon>50 kb inversion clade</taxon>
        <taxon>NPAAA clade</taxon>
        <taxon>indigoferoid/millettioid clade</taxon>
        <taxon>Phaseoleae</taxon>
        <taxon>Psophocarpus</taxon>
    </lineage>
</organism>
<keyword evidence="8 13" id="KW-0067">ATP-binding</keyword>
<dbReference type="Pfam" id="PF08276">
    <property type="entry name" value="PAN_2"/>
    <property type="match status" value="1"/>
</dbReference>
<evidence type="ECO:0000256" key="11">
    <source>
        <dbReference type="ARBA" id="ARBA00047899"/>
    </source>
</evidence>
<keyword evidence="2" id="KW-1003">Cell membrane</keyword>
<dbReference type="Gene3D" id="3.30.200.20">
    <property type="entry name" value="Phosphorylase Kinase, domain 1"/>
    <property type="match status" value="1"/>
</dbReference>
<keyword evidence="4 13" id="KW-0808">Transferase</keyword>
<keyword evidence="20" id="KW-1185">Reference proteome</keyword>
<sequence length="815" mass="92627">MKKVVITIFALAFLWNLEKTYAVDALTQTSSIVDGYGQQLLSADKMFCLGFFSPRRSKRRYAGIWYKHIAPRTVVWVANRDNPLDDIRGNLTIGADGNIVLFDGAGNRIWSTNVYRSIEEPIAKLLDSGNLVLMDGKKSGYGSYIWQSFDYPTDTLLPGMKLGWDRNSGLNRYLTSWNSADDPSLGNFTYSLDHNEFPEFVIRQGMNITFRSGIWNGIRFNSDDWILNEITAFRPQISVSSNEVLYWDEPGDRLSRLIMMSDGQLQTYIWDHQHFKWIGIYEIRKDFCDNYGVCGMNGVCDIKDVPVYCDCLKGFTPMSTEEWESFNWSGGCIRRTPLNCTQRDGFRKLSCVKLPMLLQFWSNNNTDIDECREECLKNCSCTAYANSAMNGGPHGCLLWFGDLFDIRLLINEEACQLDLYLRLAASEIDVIAKASKRIKRALIISAPLALLLLCIIFYLFHKYVKWRIVTRLVAGRGNHNENHASPLFDIDTILAATNNFSIENKIGEGGFGPVYRGKLPLGQEIAVKRLSKTSKQGISEFMNEVGLVSKLQHRNLVSVLGGCTQGEERMLVYEYMPNSSLDHFIFDTAHKKLLKWRKRYEIIMGIARGLLYLHQDSKLTIIHRDLKTSNILLDNELNPKISDFGLAHVFEGDQSTVTTKRIVGTVGYMSPEYAINGLLSLKSDVFSFGVIVLEILSGTRNNNFKDPDHDHNLLGQAWKLWNEGRAVEFMDVNLALTTIPLELQRCLHVGLLCVQKVPKDRPSMSSVVFMLSHESITLAQPKKPGFFEEVLESLGYNKEFFSNNSMTITQLEPRS</sequence>
<dbReference type="SMART" id="SM00220">
    <property type="entry name" value="S_TKc"/>
    <property type="match status" value="1"/>
</dbReference>
<reference evidence="19 20" key="1">
    <citation type="submission" date="2024-01" db="EMBL/GenBank/DDBJ databases">
        <title>The genomes of 5 underutilized Papilionoideae crops provide insights into root nodulation and disease resistanc.</title>
        <authorList>
            <person name="Jiang F."/>
        </authorList>
    </citation>
    <scope>NUCLEOTIDE SEQUENCE [LARGE SCALE GENOMIC DNA]</scope>
    <source>
        <strain evidence="19">DUOXIRENSHENG_FW03</strain>
        <tissue evidence="19">Leaves</tissue>
    </source>
</reference>
<dbReference type="GO" id="GO:0048544">
    <property type="term" value="P:recognition of pollen"/>
    <property type="evidence" value="ECO:0007669"/>
    <property type="project" value="InterPro"/>
</dbReference>
<keyword evidence="14" id="KW-0472">Membrane</keyword>
<evidence type="ECO:0000259" key="16">
    <source>
        <dbReference type="PROSITE" id="PS50011"/>
    </source>
</evidence>
<dbReference type="CDD" id="cd01098">
    <property type="entry name" value="PAN_AP_plant"/>
    <property type="match status" value="1"/>
</dbReference>
<evidence type="ECO:0000256" key="15">
    <source>
        <dbReference type="SAM" id="SignalP"/>
    </source>
</evidence>
<keyword evidence="7 13" id="KW-0418">Kinase</keyword>
<dbReference type="SMART" id="SM00108">
    <property type="entry name" value="B_lectin"/>
    <property type="match status" value="1"/>
</dbReference>
<dbReference type="SMART" id="SM00473">
    <property type="entry name" value="PAN_AP"/>
    <property type="match status" value="1"/>
</dbReference>
<dbReference type="InterPro" id="IPR011009">
    <property type="entry name" value="Kinase-like_dom_sf"/>
</dbReference>
<evidence type="ECO:0000256" key="3">
    <source>
        <dbReference type="ARBA" id="ARBA00022527"/>
    </source>
</evidence>
<dbReference type="SUPFAM" id="SSF51110">
    <property type="entry name" value="alpha-D-mannose-specific plant lectins"/>
    <property type="match status" value="1"/>
</dbReference>
<evidence type="ECO:0000256" key="2">
    <source>
        <dbReference type="ARBA" id="ARBA00022475"/>
    </source>
</evidence>
<dbReference type="InterPro" id="IPR024171">
    <property type="entry name" value="SRK-like_kinase"/>
</dbReference>
<evidence type="ECO:0000256" key="9">
    <source>
        <dbReference type="ARBA" id="ARBA00023157"/>
    </source>
</evidence>
<dbReference type="EMBL" id="JAYMYS010000001">
    <property type="protein sequence ID" value="KAK7412244.1"/>
    <property type="molecule type" value="Genomic_DNA"/>
</dbReference>
<keyword evidence="3 13" id="KW-0723">Serine/threonine-protein kinase</keyword>
<feature type="domain" description="Protein kinase" evidence="16">
    <location>
        <begin position="500"/>
        <end position="776"/>
    </location>
</feature>
<evidence type="ECO:0000256" key="8">
    <source>
        <dbReference type="ARBA" id="ARBA00022840"/>
    </source>
</evidence>
<evidence type="ECO:0000256" key="4">
    <source>
        <dbReference type="ARBA" id="ARBA00022679"/>
    </source>
</evidence>
<dbReference type="GO" id="GO:0004674">
    <property type="term" value="F:protein serine/threonine kinase activity"/>
    <property type="evidence" value="ECO:0007669"/>
    <property type="project" value="UniProtKB-KW"/>
</dbReference>
<evidence type="ECO:0000256" key="10">
    <source>
        <dbReference type="ARBA" id="ARBA00023180"/>
    </source>
</evidence>
<dbReference type="Pfam" id="PF07714">
    <property type="entry name" value="PK_Tyr_Ser-Thr"/>
    <property type="match status" value="1"/>
</dbReference>
<dbReference type="PIRSF" id="PIRSF000641">
    <property type="entry name" value="SRK"/>
    <property type="match status" value="1"/>
</dbReference>
<dbReference type="Pfam" id="PF01453">
    <property type="entry name" value="B_lectin"/>
    <property type="match status" value="1"/>
</dbReference>
<keyword evidence="9" id="KW-1015">Disulfide bond</keyword>
<evidence type="ECO:0000313" key="20">
    <source>
        <dbReference type="Proteomes" id="UP001386955"/>
    </source>
</evidence>
<dbReference type="InterPro" id="IPR001480">
    <property type="entry name" value="Bulb-type_lectin_dom"/>
</dbReference>
<evidence type="ECO:0000256" key="13">
    <source>
        <dbReference type="PIRNR" id="PIRNR000641"/>
    </source>
</evidence>
<keyword evidence="14" id="KW-1133">Transmembrane helix</keyword>
<dbReference type="PROSITE" id="PS00108">
    <property type="entry name" value="PROTEIN_KINASE_ST"/>
    <property type="match status" value="1"/>
</dbReference>
<comment type="similarity">
    <text evidence="13">Belongs to the protein kinase superfamily. Ser/Thr protein kinase family.</text>
</comment>
<dbReference type="AlphaFoldDB" id="A0AAN9XX64"/>
<dbReference type="FunFam" id="1.10.510.10:FF:000060">
    <property type="entry name" value="G-type lectin S-receptor-like serine/threonine-protein kinase"/>
    <property type="match status" value="1"/>
</dbReference>
<name>A0AAN9XX64_PSOTE</name>
<dbReference type="InterPro" id="IPR003609">
    <property type="entry name" value="Pan_app"/>
</dbReference>
<evidence type="ECO:0000256" key="14">
    <source>
        <dbReference type="SAM" id="Phobius"/>
    </source>
</evidence>
<dbReference type="GO" id="GO:0005886">
    <property type="term" value="C:plasma membrane"/>
    <property type="evidence" value="ECO:0007669"/>
    <property type="project" value="UniProtKB-SubCell"/>
</dbReference>
<dbReference type="PROSITE" id="PS50927">
    <property type="entry name" value="BULB_LECTIN"/>
    <property type="match status" value="1"/>
</dbReference>
<feature type="transmembrane region" description="Helical" evidence="14">
    <location>
        <begin position="441"/>
        <end position="460"/>
    </location>
</feature>
<dbReference type="PROSITE" id="PS50948">
    <property type="entry name" value="PAN"/>
    <property type="match status" value="1"/>
</dbReference>
<dbReference type="Gene3D" id="1.10.510.10">
    <property type="entry name" value="Transferase(Phosphotransferase) domain 1"/>
    <property type="match status" value="1"/>
</dbReference>
<dbReference type="Proteomes" id="UP001386955">
    <property type="component" value="Unassembled WGS sequence"/>
</dbReference>
<feature type="domain" description="Bulb-type lectin" evidence="17">
    <location>
        <begin position="25"/>
        <end position="146"/>
    </location>
</feature>
<keyword evidence="6 13" id="KW-0547">Nucleotide-binding</keyword>
<comment type="subcellular location">
    <subcellularLocation>
        <location evidence="1">Cell membrane</location>
        <topology evidence="1">Single-pass type I membrane protein</topology>
    </subcellularLocation>
</comment>
<evidence type="ECO:0000256" key="6">
    <source>
        <dbReference type="ARBA" id="ARBA00022741"/>
    </source>
</evidence>
<accession>A0AAN9XX64</accession>
<dbReference type="FunFam" id="2.90.10.10:FF:000001">
    <property type="entry name" value="G-type lectin S-receptor-like serine/threonine-protein kinase"/>
    <property type="match status" value="1"/>
</dbReference>
<feature type="chain" id="PRO_5042841436" description="Receptor-like serine/threonine-protein kinase" evidence="15">
    <location>
        <begin position="23"/>
        <end position="815"/>
    </location>
</feature>
<feature type="domain" description="Apple" evidence="18">
    <location>
        <begin position="340"/>
        <end position="424"/>
    </location>
</feature>
<keyword evidence="5 15" id="KW-0732">Signal</keyword>
<evidence type="ECO:0000256" key="7">
    <source>
        <dbReference type="ARBA" id="ARBA00022777"/>
    </source>
</evidence>
<evidence type="ECO:0000313" key="19">
    <source>
        <dbReference type="EMBL" id="KAK7412244.1"/>
    </source>
</evidence>
<dbReference type="PANTHER" id="PTHR27002:SF1037">
    <property type="entry name" value="TYROSINE KINASE FAMILY PROTEIN"/>
    <property type="match status" value="1"/>
</dbReference>
<evidence type="ECO:0000256" key="1">
    <source>
        <dbReference type="ARBA" id="ARBA00004251"/>
    </source>
</evidence>
<dbReference type="PROSITE" id="PS50011">
    <property type="entry name" value="PROTEIN_KINASE_DOM"/>
    <property type="match status" value="1"/>
</dbReference>
<dbReference type="FunFam" id="3.30.200.20:FF:000195">
    <property type="entry name" value="G-type lectin S-receptor-like serine/threonine-protein kinase"/>
    <property type="match status" value="1"/>
</dbReference>
<dbReference type="PANTHER" id="PTHR27002">
    <property type="entry name" value="RECEPTOR-LIKE SERINE/THREONINE-PROTEIN KINASE SD1-8"/>
    <property type="match status" value="1"/>
</dbReference>
<dbReference type="InterPro" id="IPR008271">
    <property type="entry name" value="Ser/Thr_kinase_AS"/>
</dbReference>
<dbReference type="InterPro" id="IPR001245">
    <property type="entry name" value="Ser-Thr/Tyr_kinase_cat_dom"/>
</dbReference>
<dbReference type="Pfam" id="PF00954">
    <property type="entry name" value="S_locus_glycop"/>
    <property type="match status" value="1"/>
</dbReference>
<gene>
    <name evidence="19" type="ORF">VNO78_03695</name>
</gene>
<dbReference type="CDD" id="cd00028">
    <property type="entry name" value="B_lectin"/>
    <property type="match status" value="1"/>
</dbReference>
<evidence type="ECO:0000259" key="17">
    <source>
        <dbReference type="PROSITE" id="PS50927"/>
    </source>
</evidence>
<comment type="catalytic activity">
    <reaction evidence="11 13">
        <text>L-threonyl-[protein] + ATP = O-phospho-L-threonyl-[protein] + ADP + H(+)</text>
        <dbReference type="Rhea" id="RHEA:46608"/>
        <dbReference type="Rhea" id="RHEA-COMP:11060"/>
        <dbReference type="Rhea" id="RHEA-COMP:11605"/>
        <dbReference type="ChEBI" id="CHEBI:15378"/>
        <dbReference type="ChEBI" id="CHEBI:30013"/>
        <dbReference type="ChEBI" id="CHEBI:30616"/>
        <dbReference type="ChEBI" id="CHEBI:61977"/>
        <dbReference type="ChEBI" id="CHEBI:456216"/>
        <dbReference type="EC" id="2.7.11.1"/>
    </reaction>
</comment>
<keyword evidence="14" id="KW-0812">Transmembrane</keyword>
<evidence type="ECO:0000256" key="5">
    <source>
        <dbReference type="ARBA" id="ARBA00022729"/>
    </source>
</evidence>
<evidence type="ECO:0000259" key="18">
    <source>
        <dbReference type="PROSITE" id="PS50948"/>
    </source>
</evidence>
<dbReference type="Gene3D" id="2.90.10.10">
    <property type="entry name" value="Bulb-type lectin domain"/>
    <property type="match status" value="1"/>
</dbReference>
<dbReference type="InterPro" id="IPR036426">
    <property type="entry name" value="Bulb-type_lectin_dom_sf"/>
</dbReference>
<keyword evidence="10" id="KW-0325">Glycoprotein</keyword>